<accession>A0A6N8IVQ6</accession>
<proteinExistence type="predicted"/>
<feature type="transmembrane region" description="Helical" evidence="1">
    <location>
        <begin position="49"/>
        <end position="67"/>
    </location>
</feature>
<dbReference type="EMBL" id="WSEL01000009">
    <property type="protein sequence ID" value="MVQ30878.1"/>
    <property type="molecule type" value="Genomic_DNA"/>
</dbReference>
<dbReference type="AlphaFoldDB" id="A0A6N8IVQ6"/>
<evidence type="ECO:0000256" key="1">
    <source>
        <dbReference type="SAM" id="Phobius"/>
    </source>
</evidence>
<keyword evidence="3" id="KW-1185">Reference proteome</keyword>
<feature type="transmembrane region" description="Helical" evidence="1">
    <location>
        <begin position="205"/>
        <end position="225"/>
    </location>
</feature>
<keyword evidence="1" id="KW-0812">Transmembrane</keyword>
<protein>
    <recommendedName>
        <fullName evidence="4">DUF4239 domain-containing protein</fullName>
    </recommendedName>
</protein>
<dbReference type="RefSeq" id="WP_157398984.1">
    <property type="nucleotide sequence ID" value="NZ_WSEL01000009.1"/>
</dbReference>
<reference evidence="2 3" key="1">
    <citation type="submission" date="2019-12" db="EMBL/GenBank/DDBJ databases">
        <authorList>
            <person name="Huq M.A."/>
        </authorList>
    </citation>
    <scope>NUCLEOTIDE SEQUENCE [LARGE SCALE GENOMIC DNA]</scope>
    <source>
        <strain evidence="2 3">MAH-25</strain>
    </source>
</reference>
<evidence type="ECO:0000313" key="2">
    <source>
        <dbReference type="EMBL" id="MVQ30878.1"/>
    </source>
</evidence>
<sequence length="250" mass="27131">MSYVLNHPVLLLVLSLPVLWLSVQAGKWVGRARPLATEVRPAFEVIQSAALTLLGLIIGFSFSMALARYDQRKNYEEAEANAIGTEFVRADLLPAEDAAKVRALLRDYLDQRITYYTARHEPVEARTGELQAQLWAAVAGPAMARPTPVTALAVSGMNDVINAQGYTQAAWLNRIPIAAWALMATLAVFCNALLGFQLVKARPGPLMQLLLPALVSVAVFLIADIESPRAGLIRVSPQNLLILAGSLRPP</sequence>
<dbReference type="InterPro" id="IPR025333">
    <property type="entry name" value="DUF4239"/>
</dbReference>
<evidence type="ECO:0000313" key="3">
    <source>
        <dbReference type="Proteomes" id="UP000469385"/>
    </source>
</evidence>
<name>A0A6N8IVQ6_9BURK</name>
<keyword evidence="1" id="KW-1133">Transmembrane helix</keyword>
<evidence type="ECO:0008006" key="4">
    <source>
        <dbReference type="Google" id="ProtNLM"/>
    </source>
</evidence>
<dbReference type="Proteomes" id="UP000469385">
    <property type="component" value="Unassembled WGS sequence"/>
</dbReference>
<dbReference type="Pfam" id="PF14023">
    <property type="entry name" value="Bestrophin-like"/>
    <property type="match status" value="1"/>
</dbReference>
<comment type="caution">
    <text evidence="2">The sequence shown here is derived from an EMBL/GenBank/DDBJ whole genome shotgun (WGS) entry which is preliminary data.</text>
</comment>
<feature type="transmembrane region" description="Helical" evidence="1">
    <location>
        <begin position="177"/>
        <end position="199"/>
    </location>
</feature>
<keyword evidence="1" id="KW-0472">Membrane</keyword>
<gene>
    <name evidence="2" type="ORF">GON04_15565</name>
</gene>
<organism evidence="2 3">
    <name type="scientific">Ramlibacter pinisoli</name>
    <dbReference type="NCBI Taxonomy" id="2682844"/>
    <lineage>
        <taxon>Bacteria</taxon>
        <taxon>Pseudomonadati</taxon>
        <taxon>Pseudomonadota</taxon>
        <taxon>Betaproteobacteria</taxon>
        <taxon>Burkholderiales</taxon>
        <taxon>Comamonadaceae</taxon>
        <taxon>Ramlibacter</taxon>
    </lineage>
</organism>